<dbReference type="Proteomes" id="UP001054945">
    <property type="component" value="Unassembled WGS sequence"/>
</dbReference>
<protein>
    <submittedName>
        <fullName evidence="2">Uncharacterized protein</fullName>
    </submittedName>
</protein>
<evidence type="ECO:0000313" key="3">
    <source>
        <dbReference type="Proteomes" id="UP001054945"/>
    </source>
</evidence>
<gene>
    <name evidence="2" type="ORF">CEXT_138491</name>
</gene>
<comment type="caution">
    <text evidence="2">The sequence shown here is derived from an EMBL/GenBank/DDBJ whole genome shotgun (WGS) entry which is preliminary data.</text>
</comment>
<keyword evidence="3" id="KW-1185">Reference proteome</keyword>
<evidence type="ECO:0000256" key="1">
    <source>
        <dbReference type="SAM" id="MobiDB-lite"/>
    </source>
</evidence>
<dbReference type="AlphaFoldDB" id="A0AAV4VPB3"/>
<dbReference type="EMBL" id="BPLR01014867">
    <property type="protein sequence ID" value="GIY71863.1"/>
    <property type="molecule type" value="Genomic_DNA"/>
</dbReference>
<proteinExistence type="predicted"/>
<feature type="region of interest" description="Disordered" evidence="1">
    <location>
        <begin position="1"/>
        <end position="25"/>
    </location>
</feature>
<organism evidence="2 3">
    <name type="scientific">Caerostris extrusa</name>
    <name type="common">Bark spider</name>
    <name type="synonym">Caerostris bankana</name>
    <dbReference type="NCBI Taxonomy" id="172846"/>
    <lineage>
        <taxon>Eukaryota</taxon>
        <taxon>Metazoa</taxon>
        <taxon>Ecdysozoa</taxon>
        <taxon>Arthropoda</taxon>
        <taxon>Chelicerata</taxon>
        <taxon>Arachnida</taxon>
        <taxon>Araneae</taxon>
        <taxon>Araneomorphae</taxon>
        <taxon>Entelegynae</taxon>
        <taxon>Araneoidea</taxon>
        <taxon>Araneidae</taxon>
        <taxon>Caerostris</taxon>
    </lineage>
</organism>
<reference evidence="2 3" key="1">
    <citation type="submission" date="2021-06" db="EMBL/GenBank/DDBJ databases">
        <title>Caerostris extrusa draft genome.</title>
        <authorList>
            <person name="Kono N."/>
            <person name="Arakawa K."/>
        </authorList>
    </citation>
    <scope>NUCLEOTIDE SEQUENCE [LARGE SCALE GENOMIC DNA]</scope>
</reference>
<name>A0AAV4VPB3_CAEEX</name>
<sequence>MRKTRIMDPPGSGSTPGWDLGGQGHLHNTPTKTAALFKSIASLNSPLLQGLVEKGFLKSRILFPLYPWPCSREAPSVAYKFDT</sequence>
<evidence type="ECO:0000313" key="2">
    <source>
        <dbReference type="EMBL" id="GIY71863.1"/>
    </source>
</evidence>
<accession>A0AAV4VPB3</accession>